<accession>A0A1I7SWE0</accession>
<evidence type="ECO:0000313" key="2">
    <source>
        <dbReference type="WBParaSite" id="BXY_1737100.1"/>
    </source>
</evidence>
<reference evidence="2" key="1">
    <citation type="submission" date="2016-11" db="UniProtKB">
        <authorList>
            <consortium name="WormBaseParasite"/>
        </authorList>
    </citation>
    <scope>IDENTIFICATION</scope>
</reference>
<organism evidence="1 2">
    <name type="scientific">Bursaphelenchus xylophilus</name>
    <name type="common">Pinewood nematode worm</name>
    <name type="synonym">Aphelenchoides xylophilus</name>
    <dbReference type="NCBI Taxonomy" id="6326"/>
    <lineage>
        <taxon>Eukaryota</taxon>
        <taxon>Metazoa</taxon>
        <taxon>Ecdysozoa</taxon>
        <taxon>Nematoda</taxon>
        <taxon>Chromadorea</taxon>
        <taxon>Rhabditida</taxon>
        <taxon>Tylenchina</taxon>
        <taxon>Tylenchomorpha</taxon>
        <taxon>Aphelenchoidea</taxon>
        <taxon>Aphelenchoididae</taxon>
        <taxon>Bursaphelenchus</taxon>
    </lineage>
</organism>
<sequence>MQDDWDRECSEDRLITGGRLICELKHPDFLSFLSLFCSKRVVPCPNWPTLPPFPESLPHLMPNEFVVFSVSG</sequence>
<dbReference type="WBParaSite" id="BXY_1737100.1">
    <property type="protein sequence ID" value="BXY_1737100.1"/>
    <property type="gene ID" value="BXY_1737100"/>
</dbReference>
<name>A0A1I7SWE0_BURXY</name>
<protein>
    <submittedName>
        <fullName evidence="2">Uncharacterized protein</fullName>
    </submittedName>
</protein>
<proteinExistence type="predicted"/>
<evidence type="ECO:0000313" key="1">
    <source>
        <dbReference type="Proteomes" id="UP000095284"/>
    </source>
</evidence>
<dbReference type="AlphaFoldDB" id="A0A1I7SWE0"/>
<dbReference type="Proteomes" id="UP000095284">
    <property type="component" value="Unplaced"/>
</dbReference>